<dbReference type="AlphaFoldDB" id="A0A4S8KRL0"/>
<keyword evidence="2" id="KW-1185">Reference proteome</keyword>
<name>A0A4S8KRL0_DENBC</name>
<protein>
    <submittedName>
        <fullName evidence="1">Uncharacterized protein</fullName>
    </submittedName>
</protein>
<accession>A0A4S8KRL0</accession>
<proteinExistence type="predicted"/>
<sequence>MILDLANAAPSDGNISSDYSTSIFSQKDLHIQQAAAPESQKPKSTLRKDKILTVLSTWRTVTGNQKGAGGTGTGGAEIIHKCYLHKSEIEIAVSQIIYKMVPQLPIS</sequence>
<reference evidence="1 2" key="1">
    <citation type="journal article" date="2019" name="Nat. Ecol. Evol.">
        <title>Megaphylogeny resolves global patterns of mushroom evolution.</title>
        <authorList>
            <person name="Varga T."/>
            <person name="Krizsan K."/>
            <person name="Foldi C."/>
            <person name="Dima B."/>
            <person name="Sanchez-Garcia M."/>
            <person name="Sanchez-Ramirez S."/>
            <person name="Szollosi G.J."/>
            <person name="Szarkandi J.G."/>
            <person name="Papp V."/>
            <person name="Albert L."/>
            <person name="Andreopoulos W."/>
            <person name="Angelini C."/>
            <person name="Antonin V."/>
            <person name="Barry K.W."/>
            <person name="Bougher N.L."/>
            <person name="Buchanan P."/>
            <person name="Buyck B."/>
            <person name="Bense V."/>
            <person name="Catcheside P."/>
            <person name="Chovatia M."/>
            <person name="Cooper J."/>
            <person name="Damon W."/>
            <person name="Desjardin D."/>
            <person name="Finy P."/>
            <person name="Geml J."/>
            <person name="Haridas S."/>
            <person name="Hughes K."/>
            <person name="Justo A."/>
            <person name="Karasinski D."/>
            <person name="Kautmanova I."/>
            <person name="Kiss B."/>
            <person name="Kocsube S."/>
            <person name="Kotiranta H."/>
            <person name="LaButti K.M."/>
            <person name="Lechner B.E."/>
            <person name="Liimatainen K."/>
            <person name="Lipzen A."/>
            <person name="Lukacs Z."/>
            <person name="Mihaltcheva S."/>
            <person name="Morgado L.N."/>
            <person name="Niskanen T."/>
            <person name="Noordeloos M.E."/>
            <person name="Ohm R.A."/>
            <person name="Ortiz-Santana B."/>
            <person name="Ovrebo C."/>
            <person name="Racz N."/>
            <person name="Riley R."/>
            <person name="Savchenko A."/>
            <person name="Shiryaev A."/>
            <person name="Soop K."/>
            <person name="Spirin V."/>
            <person name="Szebenyi C."/>
            <person name="Tomsovsky M."/>
            <person name="Tulloss R.E."/>
            <person name="Uehling J."/>
            <person name="Grigoriev I.V."/>
            <person name="Vagvolgyi C."/>
            <person name="Papp T."/>
            <person name="Martin F.M."/>
            <person name="Miettinen O."/>
            <person name="Hibbett D.S."/>
            <person name="Nagy L.G."/>
        </authorList>
    </citation>
    <scope>NUCLEOTIDE SEQUENCE [LARGE SCALE GENOMIC DNA]</scope>
    <source>
        <strain evidence="1 2">CBS 962.96</strain>
    </source>
</reference>
<evidence type="ECO:0000313" key="1">
    <source>
        <dbReference type="EMBL" id="THU77998.1"/>
    </source>
</evidence>
<dbReference type="Proteomes" id="UP000297245">
    <property type="component" value="Unassembled WGS sequence"/>
</dbReference>
<gene>
    <name evidence="1" type="ORF">K435DRAFT_811942</name>
</gene>
<evidence type="ECO:0000313" key="2">
    <source>
        <dbReference type="Proteomes" id="UP000297245"/>
    </source>
</evidence>
<organism evidence="1 2">
    <name type="scientific">Dendrothele bispora (strain CBS 962.96)</name>
    <dbReference type="NCBI Taxonomy" id="1314807"/>
    <lineage>
        <taxon>Eukaryota</taxon>
        <taxon>Fungi</taxon>
        <taxon>Dikarya</taxon>
        <taxon>Basidiomycota</taxon>
        <taxon>Agaricomycotina</taxon>
        <taxon>Agaricomycetes</taxon>
        <taxon>Agaricomycetidae</taxon>
        <taxon>Agaricales</taxon>
        <taxon>Agaricales incertae sedis</taxon>
        <taxon>Dendrothele</taxon>
    </lineage>
</organism>
<dbReference type="EMBL" id="ML180285">
    <property type="protein sequence ID" value="THU77998.1"/>
    <property type="molecule type" value="Genomic_DNA"/>
</dbReference>